<comment type="caution">
    <text evidence="2">The sequence shown here is derived from an EMBL/GenBank/DDBJ whole genome shotgun (WGS) entry which is preliminary data.</text>
</comment>
<feature type="transmembrane region" description="Helical" evidence="1">
    <location>
        <begin position="764"/>
        <end position="783"/>
    </location>
</feature>
<keyword evidence="1" id="KW-0472">Membrane</keyword>
<feature type="transmembrane region" description="Helical" evidence="1">
    <location>
        <begin position="655"/>
        <end position="680"/>
    </location>
</feature>
<keyword evidence="3" id="KW-1185">Reference proteome</keyword>
<keyword evidence="1" id="KW-1133">Transmembrane helix</keyword>
<protein>
    <submittedName>
        <fullName evidence="2">Uncharacterized protein</fullName>
    </submittedName>
</protein>
<evidence type="ECO:0000256" key="1">
    <source>
        <dbReference type="SAM" id="Phobius"/>
    </source>
</evidence>
<name>A0A4Z0NZJ4_9BACT</name>
<dbReference type="EMBL" id="SRLA01000007">
    <property type="protein sequence ID" value="TGE03839.1"/>
    <property type="molecule type" value="Genomic_DNA"/>
</dbReference>
<feature type="transmembrane region" description="Helical" evidence="1">
    <location>
        <begin position="733"/>
        <end position="752"/>
    </location>
</feature>
<feature type="transmembrane region" description="Helical" evidence="1">
    <location>
        <begin position="706"/>
        <end position="727"/>
    </location>
</feature>
<reference evidence="2 3" key="1">
    <citation type="submission" date="2019-04" db="EMBL/GenBank/DDBJ databases">
        <authorList>
            <person name="Feng G."/>
            <person name="Zhang J."/>
            <person name="Zhu H."/>
        </authorList>
    </citation>
    <scope>NUCLEOTIDE SEQUENCE [LARGE SCALE GENOMIC DNA]</scope>
    <source>
        <strain evidence="2 3">92R-1</strain>
    </source>
</reference>
<feature type="transmembrane region" description="Helical" evidence="1">
    <location>
        <begin position="845"/>
        <end position="864"/>
    </location>
</feature>
<keyword evidence="1" id="KW-0812">Transmembrane</keyword>
<accession>A0A4Z0NZJ4</accession>
<organism evidence="2 3">
    <name type="scientific">Hymenobacter fodinae</name>
    <dbReference type="NCBI Taxonomy" id="2510796"/>
    <lineage>
        <taxon>Bacteria</taxon>
        <taxon>Pseudomonadati</taxon>
        <taxon>Bacteroidota</taxon>
        <taxon>Cytophagia</taxon>
        <taxon>Cytophagales</taxon>
        <taxon>Hymenobacteraceae</taxon>
        <taxon>Hymenobacter</taxon>
    </lineage>
</organism>
<feature type="transmembrane region" description="Helical" evidence="1">
    <location>
        <begin position="1439"/>
        <end position="1459"/>
    </location>
</feature>
<gene>
    <name evidence="2" type="ORF">EU556_24850</name>
</gene>
<dbReference type="OrthoDB" id="1113021at2"/>
<feature type="transmembrane region" description="Helical" evidence="1">
    <location>
        <begin position="283"/>
        <end position="302"/>
    </location>
</feature>
<feature type="transmembrane region" description="Helical" evidence="1">
    <location>
        <begin position="314"/>
        <end position="333"/>
    </location>
</feature>
<evidence type="ECO:0000313" key="3">
    <source>
        <dbReference type="Proteomes" id="UP000298337"/>
    </source>
</evidence>
<evidence type="ECO:0000313" key="2">
    <source>
        <dbReference type="EMBL" id="TGE03839.1"/>
    </source>
</evidence>
<dbReference type="RefSeq" id="WP_135436940.1">
    <property type="nucleotide sequence ID" value="NZ_SRLA01000007.1"/>
</dbReference>
<feature type="transmembrane region" description="Helical" evidence="1">
    <location>
        <begin position="1032"/>
        <end position="1050"/>
    </location>
</feature>
<dbReference type="Proteomes" id="UP000298337">
    <property type="component" value="Unassembled WGS sequence"/>
</dbReference>
<sequence length="1504" mass="169194">MRSPTYLLHRHGLTLGLTLLFVLAMAAYALSYLPAREEYLRARYFRVLNRMGENIKGKAEAYEKRVTAMRREILYNVSLNKSGTPVSTPRHLPDSNRIKSVAATLRYTWNRQGLNSPAFERLNSAAGTPAGHLLSTAWLPMRQQVQLNYGFNEQLQLITTVGIKDVVGDLLRPDVFAHFLVLGPPSSGEKEALLPISRVYYSTFEAPAVVLGPQDAGKHFWLQDTTGILSARQGELSISGRSHQIFTQPIRLSGGVTWLLVGAVPTDSFRAQQRALPDSVLEVMLALILFGILALPYLKIVLMHARERLNYTDVVGCGLSLVFGTTFLVVLSMSPVAKYDIEPDLQHHQLTEIVGRADTRLRQELTCLALSAERAENGLLQDQAQQLLQKQEKPLRSLRASYHESARGGKPKEYFLPGLKLLPGQVLSSDWGRTWQPDDRLHWLDSAGEALVLIDSLPTRFNPSLLDRDFVRAGLLGQMWQLPAVLTPDSFCQGTPAASFRLASVVRYGRAGNKSAVFVRPSLLRFFSSGRFLNNAAVSAGTRATSPVPLNLYTTRLRTFASPVLPPGFSFCLIDAQGQVLFHSDSRLALSENLLQDAEPGSLLRTVMLTGQPAEGVVQYQGRPHRLYAQSWANLPLFLVAMIDLRPVRTHHMQALSFASTLLGMVALAHLLFLLLYIIILPRRHRMFDIVYQLRRLWARSEREMHYWKITAALAGGIVLLWLFSLFIKAPVLIFLLVTLPVHLFGYGFRILQLPEDATKASPRVFGLVAATLTVYGILAFYWTGPALSAEAQAPPDDWVPFATIVLFHTALFLLMRLVGYVSGRWKAPENKHGGRRSYKYFRRAYICMLLGWLVVLSIAPAIYCYHLAYQVERELQLHHDHLQLISQLRAAEDRAETEHLTPNERAAQTAYLSGFFGTKYYSSDSDAWEKLPSRAVRNFRQIVQWLHPGFDTLQQSGRSTLPFGDYATYWGTKKRDNDTRVWSYHARPDGSHDKLMSFVSDVAWGRHWYWPSAVTKGESWPHYLPRTLRQLGMLALLLVVLYILLSLLARRVFNLDLLSLKNLMQQTALSPDLPLVAEPVAVHCYLINPTGGGLPDRYKANESVSCYRLVPATEDEASSENNKALLKKAVEEAKSADIYTLVLDHFDYRVHDTSMTRAKIELLEYLVTELPAAARLVVVSRVHPSLFADCGHSPQQCPRKDEHEVYWQQGDRLLDVLAGFVIAYEPFHPRRPLRPDVSWTADGQELTRDKSNFEDKLRKALDRTSFPAEGITGGVKAPSPSAETLNIREVKHYLLLRWYVRVECDALPFLAPLESELEQFLLASARSGRQPTEDDIILAIHRRAQLQLRQLWETLAPNERHLLYDLAQDGLVNGREPQLIYDLLHRGLLVYDQLGLRIVNETFRTFILIGLPPSQALRIEKEAEQEADKVGSWRHRSFPVFLLLVAACLFIIVTQHGSLSQAEALLTTALSGALLLSRFFGLPTFGSAPLPNAATKSGENPVQ</sequence>
<feature type="transmembrane region" description="Helical" evidence="1">
    <location>
        <begin position="803"/>
        <end position="824"/>
    </location>
</feature>
<proteinExistence type="predicted"/>